<evidence type="ECO:0000256" key="1">
    <source>
        <dbReference type="SAM" id="MobiDB-lite"/>
    </source>
</evidence>
<proteinExistence type="predicted"/>
<feature type="region of interest" description="Disordered" evidence="1">
    <location>
        <begin position="147"/>
        <end position="215"/>
    </location>
</feature>
<feature type="region of interest" description="Disordered" evidence="1">
    <location>
        <begin position="60"/>
        <end position="134"/>
    </location>
</feature>
<comment type="caution">
    <text evidence="2">The sequence shown here is derived from an EMBL/GenBank/DDBJ whole genome shotgun (WGS) entry which is preliminary data.</text>
</comment>
<reference evidence="2 3" key="1">
    <citation type="journal article" date="2014" name="Genome Announc.">
        <title>Draft genome sequence of Sclerotinia borealis, a psychrophilic plant pathogenic fungus.</title>
        <authorList>
            <person name="Mardanov A.V."/>
            <person name="Beletsky A.V."/>
            <person name="Kadnikov V.V."/>
            <person name="Ignatov A.N."/>
            <person name="Ravin N.V."/>
        </authorList>
    </citation>
    <scope>NUCLEOTIDE SEQUENCE [LARGE SCALE GENOMIC DNA]</scope>
    <source>
        <strain evidence="3">F-4157</strain>
    </source>
</reference>
<evidence type="ECO:0000313" key="3">
    <source>
        <dbReference type="Proteomes" id="UP000019487"/>
    </source>
</evidence>
<gene>
    <name evidence="2" type="ORF">SBOR_5872</name>
</gene>
<keyword evidence="3" id="KW-1185">Reference proteome</keyword>
<name>W9CGS2_SCLBF</name>
<dbReference type="OrthoDB" id="3521584at2759"/>
<feature type="compositionally biased region" description="Basic and acidic residues" evidence="1">
    <location>
        <begin position="80"/>
        <end position="93"/>
    </location>
</feature>
<protein>
    <submittedName>
        <fullName evidence="2">Uncharacterized protein</fullName>
    </submittedName>
</protein>
<dbReference type="Proteomes" id="UP000019487">
    <property type="component" value="Unassembled WGS sequence"/>
</dbReference>
<evidence type="ECO:0000313" key="2">
    <source>
        <dbReference type="EMBL" id="ESZ93735.1"/>
    </source>
</evidence>
<dbReference type="AlphaFoldDB" id="W9CGS2"/>
<dbReference type="HOGENOM" id="CLU_1283933_0_0_1"/>
<dbReference type="EMBL" id="AYSA01000292">
    <property type="protein sequence ID" value="ESZ93735.1"/>
    <property type="molecule type" value="Genomic_DNA"/>
</dbReference>
<organism evidence="2 3">
    <name type="scientific">Sclerotinia borealis (strain F-4128)</name>
    <dbReference type="NCBI Taxonomy" id="1432307"/>
    <lineage>
        <taxon>Eukaryota</taxon>
        <taxon>Fungi</taxon>
        <taxon>Dikarya</taxon>
        <taxon>Ascomycota</taxon>
        <taxon>Pezizomycotina</taxon>
        <taxon>Leotiomycetes</taxon>
        <taxon>Helotiales</taxon>
        <taxon>Sclerotiniaceae</taxon>
        <taxon>Sclerotinia</taxon>
    </lineage>
</organism>
<feature type="compositionally biased region" description="Basic and acidic residues" evidence="1">
    <location>
        <begin position="204"/>
        <end position="215"/>
    </location>
</feature>
<sequence length="215" mass="24057">MSTILFTTFACGHEERSSTRIGTERGTGLGGMIRRINSKKSTGPVRADSALFCSACRKNSTPHMPSLRRSNSTNSHKSFRGADEGEPLEDHPHPLRSHPIIRPITHRSINPRQFTPAPESEEPDNDDANPFANKFADFSWYGPHDFTRKHPSEVKEEDLDRETIPITHSLGSTVSPSHPEPDWSLPESESTPKVARQPSKVGRIVREIEKKSKTE</sequence>
<feature type="compositionally biased region" description="Polar residues" evidence="1">
    <location>
        <begin position="60"/>
        <end position="76"/>
    </location>
</feature>
<accession>W9CGS2</accession>